<evidence type="ECO:0008006" key="4">
    <source>
        <dbReference type="Google" id="ProtNLM"/>
    </source>
</evidence>
<keyword evidence="3" id="KW-1185">Reference proteome</keyword>
<dbReference type="PANTHER" id="PTHR13282">
    <property type="entry name" value="PROTEIN FAM32A"/>
    <property type="match status" value="1"/>
</dbReference>
<protein>
    <recommendedName>
        <fullName evidence="4">DUF1754-domain-containing protein</fullName>
    </recommendedName>
</protein>
<feature type="region of interest" description="Disordered" evidence="1">
    <location>
        <begin position="1"/>
        <end position="91"/>
    </location>
</feature>
<dbReference type="PANTHER" id="PTHR13282:SF6">
    <property type="entry name" value="PROTEIN FAM32A"/>
    <property type="match status" value="1"/>
</dbReference>
<sequence length="133" mass="14844">MRKGQILLDFMSDSEDDGPVFTGGKLSFLDDLKKKKKKKKKKSKKDKKRKAEEVEEADRAEAAAADSDESDDEYSDMTAAEKSAAKKKRLRETNEIAQVAGKSHRERVDEYNAKLGQLTEHNDLPRISAAGNG</sequence>
<feature type="compositionally biased region" description="Basic and acidic residues" evidence="1">
    <location>
        <begin position="49"/>
        <end position="61"/>
    </location>
</feature>
<dbReference type="GO" id="GO:0005730">
    <property type="term" value="C:nucleolus"/>
    <property type="evidence" value="ECO:0007669"/>
    <property type="project" value="TreeGrafter"/>
</dbReference>
<dbReference type="Proteomes" id="UP001165065">
    <property type="component" value="Unassembled WGS sequence"/>
</dbReference>
<gene>
    <name evidence="2" type="ORF">TrCOL_g9101</name>
</gene>
<comment type="caution">
    <text evidence="2">The sequence shown here is derived from an EMBL/GenBank/DDBJ whole genome shotgun (WGS) entry which is preliminary data.</text>
</comment>
<evidence type="ECO:0000313" key="3">
    <source>
        <dbReference type="Proteomes" id="UP001165065"/>
    </source>
</evidence>
<accession>A0A9W7L3D9</accession>
<dbReference type="EMBL" id="BRYA01000611">
    <property type="protein sequence ID" value="GMI25516.1"/>
    <property type="molecule type" value="Genomic_DNA"/>
</dbReference>
<evidence type="ECO:0000256" key="1">
    <source>
        <dbReference type="SAM" id="MobiDB-lite"/>
    </source>
</evidence>
<dbReference type="InterPro" id="IPR013865">
    <property type="entry name" value="FAM32A"/>
</dbReference>
<dbReference type="AlphaFoldDB" id="A0A9W7L3D9"/>
<feature type="compositionally biased region" description="Acidic residues" evidence="1">
    <location>
        <begin position="66"/>
        <end position="75"/>
    </location>
</feature>
<reference evidence="3" key="1">
    <citation type="journal article" date="2023" name="Commun. Biol.">
        <title>Genome analysis of Parmales, the sister group of diatoms, reveals the evolutionary specialization of diatoms from phago-mixotrophs to photoautotrophs.</title>
        <authorList>
            <person name="Ban H."/>
            <person name="Sato S."/>
            <person name="Yoshikawa S."/>
            <person name="Yamada K."/>
            <person name="Nakamura Y."/>
            <person name="Ichinomiya M."/>
            <person name="Sato N."/>
            <person name="Blanc-Mathieu R."/>
            <person name="Endo H."/>
            <person name="Kuwata A."/>
            <person name="Ogata H."/>
        </authorList>
    </citation>
    <scope>NUCLEOTIDE SEQUENCE [LARGE SCALE GENOMIC DNA]</scope>
</reference>
<dbReference type="OrthoDB" id="205403at2759"/>
<name>A0A9W7L3D9_9STRA</name>
<feature type="compositionally biased region" description="Basic residues" evidence="1">
    <location>
        <begin position="34"/>
        <end position="48"/>
    </location>
</feature>
<organism evidence="2 3">
    <name type="scientific">Triparma columacea</name>
    <dbReference type="NCBI Taxonomy" id="722753"/>
    <lineage>
        <taxon>Eukaryota</taxon>
        <taxon>Sar</taxon>
        <taxon>Stramenopiles</taxon>
        <taxon>Ochrophyta</taxon>
        <taxon>Bolidophyceae</taxon>
        <taxon>Parmales</taxon>
        <taxon>Triparmaceae</taxon>
        <taxon>Triparma</taxon>
    </lineage>
</organism>
<evidence type="ECO:0000313" key="2">
    <source>
        <dbReference type="EMBL" id="GMI25516.1"/>
    </source>
</evidence>
<proteinExistence type="predicted"/>